<keyword evidence="4 8" id="KW-0249">Electron transport</keyword>
<evidence type="ECO:0000256" key="4">
    <source>
        <dbReference type="ARBA" id="ARBA00022982"/>
    </source>
</evidence>
<dbReference type="GO" id="GO:0009543">
    <property type="term" value="C:chloroplast thylakoid lumen"/>
    <property type="evidence" value="ECO:0007669"/>
    <property type="project" value="TreeGrafter"/>
</dbReference>
<keyword evidence="3 7" id="KW-0479">Metal-binding</keyword>
<dbReference type="GO" id="GO:0005507">
    <property type="term" value="F:copper ion binding"/>
    <property type="evidence" value="ECO:0007669"/>
    <property type="project" value="UniProtKB-UniRule"/>
</dbReference>
<dbReference type="Proteomes" id="UP000829196">
    <property type="component" value="Unassembled WGS sequence"/>
</dbReference>
<evidence type="ECO:0000256" key="5">
    <source>
        <dbReference type="ARBA" id="ARBA00023008"/>
    </source>
</evidence>
<dbReference type="GO" id="GO:0009535">
    <property type="term" value="C:chloroplast thylakoid membrane"/>
    <property type="evidence" value="ECO:0007669"/>
    <property type="project" value="UniProtKB-SubCell"/>
</dbReference>
<evidence type="ECO:0000256" key="7">
    <source>
        <dbReference type="PIRSR" id="PIRSR602387-1"/>
    </source>
</evidence>
<keyword evidence="2 8" id="KW-0813">Transport</keyword>
<dbReference type="PANTHER" id="PTHR34192">
    <property type="entry name" value="PLASTOCYANIN MAJOR ISOFORM, CHLOROPLASTIC-RELATED"/>
    <property type="match status" value="1"/>
</dbReference>
<keyword evidence="11" id="KW-1185">Reference proteome</keyword>
<evidence type="ECO:0000256" key="2">
    <source>
        <dbReference type="ARBA" id="ARBA00022448"/>
    </source>
</evidence>
<name>A0A8T3CDI6_DENNO</name>
<organism evidence="10 11">
    <name type="scientific">Dendrobium nobile</name>
    <name type="common">Orchid</name>
    <dbReference type="NCBI Taxonomy" id="94219"/>
    <lineage>
        <taxon>Eukaryota</taxon>
        <taxon>Viridiplantae</taxon>
        <taxon>Streptophyta</taxon>
        <taxon>Embryophyta</taxon>
        <taxon>Tracheophyta</taxon>
        <taxon>Spermatophyta</taxon>
        <taxon>Magnoliopsida</taxon>
        <taxon>Liliopsida</taxon>
        <taxon>Asparagales</taxon>
        <taxon>Orchidaceae</taxon>
        <taxon>Epidendroideae</taxon>
        <taxon>Malaxideae</taxon>
        <taxon>Dendrobiinae</taxon>
        <taxon>Dendrobium</taxon>
    </lineage>
</organism>
<reference evidence="10" key="1">
    <citation type="journal article" date="2022" name="Front. Genet.">
        <title>Chromosome-Scale Assembly of the Dendrobium nobile Genome Provides Insights Into the Molecular Mechanism of the Biosynthesis of the Medicinal Active Ingredient of Dendrobium.</title>
        <authorList>
            <person name="Xu Q."/>
            <person name="Niu S.-C."/>
            <person name="Li K.-L."/>
            <person name="Zheng P.-J."/>
            <person name="Zhang X.-J."/>
            <person name="Jia Y."/>
            <person name="Liu Y."/>
            <person name="Niu Y.-X."/>
            <person name="Yu L.-H."/>
            <person name="Chen D.-F."/>
            <person name="Zhang G.-Q."/>
        </authorList>
    </citation>
    <scope>NUCLEOTIDE SEQUENCE</scope>
    <source>
        <tissue evidence="10">Leaf</tissue>
    </source>
</reference>
<evidence type="ECO:0000259" key="9">
    <source>
        <dbReference type="Pfam" id="PF00127"/>
    </source>
</evidence>
<dbReference type="PRINTS" id="PR00157">
    <property type="entry name" value="PLASTOCYANIN"/>
</dbReference>
<feature type="binding site" evidence="7">
    <location>
        <position position="195"/>
    </location>
    <ligand>
        <name>Cu cation</name>
        <dbReference type="ChEBI" id="CHEBI:23378"/>
    </ligand>
</feature>
<dbReference type="SUPFAM" id="SSF49503">
    <property type="entry name" value="Cupredoxins"/>
    <property type="match status" value="1"/>
</dbReference>
<proteinExistence type="inferred from homology"/>
<evidence type="ECO:0000256" key="1">
    <source>
        <dbReference type="ARBA" id="ARBA00004370"/>
    </source>
</evidence>
<dbReference type="InterPro" id="IPR002387">
    <property type="entry name" value="Plastocyanin"/>
</dbReference>
<comment type="similarity">
    <text evidence="8">Belongs to the plastocyanin family.</text>
</comment>
<evidence type="ECO:0000256" key="8">
    <source>
        <dbReference type="RuleBase" id="RU363020"/>
    </source>
</evidence>
<keyword evidence="6 8" id="KW-0472">Membrane</keyword>
<feature type="domain" description="Blue (type 1) copper" evidence="9">
    <location>
        <begin position="109"/>
        <end position="207"/>
    </location>
</feature>
<dbReference type="EMBL" id="JAGYWB010000001">
    <property type="protein sequence ID" value="KAI0530480.1"/>
    <property type="molecule type" value="Genomic_DNA"/>
</dbReference>
<sequence>MTKQNIIVFHFSPRYFPLLSSPLLSQLYNPNYQYYSDHLQAYLSPSHSTMSSATMTVPSIFISTSKPSILPKARMALSMSANKAFKQVGIGLASTAMSALLTTNALAFDVLVGGKDGSLAFVPSEFSVKAGEQIVFTNNTEGLSHTVMFDEKKVPSGVVASAISMKEKERLLALGEAYSVSLTVKGTYTFYCSEHQKDGMVGKVTVN</sequence>
<dbReference type="InterPro" id="IPR008972">
    <property type="entry name" value="Cupredoxin"/>
</dbReference>
<dbReference type="AlphaFoldDB" id="A0A8T3CDI6"/>
<keyword evidence="8" id="KW-0793">Thylakoid</keyword>
<dbReference type="NCBIfam" id="TIGR02656">
    <property type="entry name" value="cyanin_plasto"/>
    <property type="match status" value="1"/>
</dbReference>
<dbReference type="InterPro" id="IPR000923">
    <property type="entry name" value="BlueCu_1"/>
</dbReference>
<evidence type="ECO:0000256" key="3">
    <source>
        <dbReference type="ARBA" id="ARBA00022723"/>
    </source>
</evidence>
<evidence type="ECO:0000313" key="11">
    <source>
        <dbReference type="Proteomes" id="UP000829196"/>
    </source>
</evidence>
<dbReference type="Gene3D" id="2.60.40.420">
    <property type="entry name" value="Cupredoxins - blue copper proteins"/>
    <property type="match status" value="1"/>
</dbReference>
<keyword evidence="5 7" id="KW-0186">Copper</keyword>
<dbReference type="GO" id="GO:0009055">
    <property type="term" value="F:electron transfer activity"/>
    <property type="evidence" value="ECO:0007669"/>
    <property type="project" value="UniProtKB-UniRule"/>
</dbReference>
<comment type="caution">
    <text evidence="10">The sequence shown here is derived from an EMBL/GenBank/DDBJ whole genome shotgun (WGS) entry which is preliminary data.</text>
</comment>
<feature type="binding site" evidence="7">
    <location>
        <position position="145"/>
    </location>
    <ligand>
        <name>Cu cation</name>
        <dbReference type="ChEBI" id="CHEBI:23378"/>
    </ligand>
</feature>
<dbReference type="PANTHER" id="PTHR34192:SF10">
    <property type="entry name" value="PLASTOCYANIN MAJOR ISOFORM, CHLOROPLASTIC-RELATED"/>
    <property type="match status" value="1"/>
</dbReference>
<feature type="binding site" evidence="7">
    <location>
        <position position="200"/>
    </location>
    <ligand>
        <name>Cu cation</name>
        <dbReference type="ChEBI" id="CHEBI:23378"/>
    </ligand>
</feature>
<feature type="binding site" evidence="7">
    <location>
        <position position="192"/>
    </location>
    <ligand>
        <name>Cu cation</name>
        <dbReference type="ChEBI" id="CHEBI:23378"/>
    </ligand>
</feature>
<protein>
    <recommendedName>
        <fullName evidence="8">Plastocyanin</fullName>
    </recommendedName>
</protein>
<gene>
    <name evidence="10" type="ORF">KFK09_000024</name>
</gene>
<dbReference type="Pfam" id="PF00127">
    <property type="entry name" value="Copper-bind"/>
    <property type="match status" value="1"/>
</dbReference>
<dbReference type="OrthoDB" id="761547at2759"/>
<comment type="cofactor">
    <cofactor evidence="7">
        <name>Cu(2+)</name>
        <dbReference type="ChEBI" id="CHEBI:29036"/>
    </cofactor>
    <text evidence="7">The crystal structure with reduced Cu(1+) has also been determined.</text>
</comment>
<accession>A0A8T3CDI6</accession>
<comment type="function">
    <text evidence="8">Participates in electron transfer between P700 and the cytochrome b6-f complex in photosystem I.</text>
</comment>
<evidence type="ECO:0000256" key="6">
    <source>
        <dbReference type="ARBA" id="ARBA00023136"/>
    </source>
</evidence>
<evidence type="ECO:0000313" key="10">
    <source>
        <dbReference type="EMBL" id="KAI0530480.1"/>
    </source>
</evidence>
<comment type="subcellular location">
    <subcellularLocation>
        <location evidence="1">Membrane</location>
    </subcellularLocation>
    <subcellularLocation>
        <location evidence="8">Plastid</location>
        <location evidence="8">Chloroplast thylakoid membrane</location>
        <topology evidence="8">Peripheral membrane protein</topology>
        <orientation evidence="8">Lumenal side</orientation>
    </subcellularLocation>
</comment>
<dbReference type="SMR" id="A0A8T3CDI6"/>